<dbReference type="HAMAP" id="MF_00463">
    <property type="entry name" value="RsxB_RnfB"/>
    <property type="match status" value="1"/>
</dbReference>
<reference evidence="14 15" key="1">
    <citation type="submission" date="2016-10" db="EMBL/GenBank/DDBJ databases">
        <authorList>
            <person name="de Groot N.N."/>
        </authorList>
    </citation>
    <scope>NUCLEOTIDE SEQUENCE [LARGE SCALE GENOMIC DNA]</scope>
    <source>
        <strain evidence="14 15">743A</strain>
    </source>
</reference>
<evidence type="ECO:0000256" key="9">
    <source>
        <dbReference type="ARBA" id="ARBA00023136"/>
    </source>
</evidence>
<dbReference type="OrthoDB" id="9789936at2"/>
<feature type="transmembrane region" description="Helical" evidence="11">
    <location>
        <begin position="6"/>
        <end position="33"/>
    </location>
</feature>
<evidence type="ECO:0000256" key="2">
    <source>
        <dbReference type="ARBA" id="ARBA00022485"/>
    </source>
</evidence>
<comment type="subunit">
    <text evidence="10">The complex is composed of six subunits: RnfA, RnfB, RnfC, RnfD, RnfE and RnfG.</text>
</comment>
<keyword evidence="3 10" id="KW-0479">Metal-binding</keyword>
<feature type="binding site" evidence="10">
    <location>
        <position position="59"/>
    </location>
    <ligand>
        <name>[4Fe-4S] cluster</name>
        <dbReference type="ChEBI" id="CHEBI:49883"/>
        <label>1</label>
    </ligand>
</feature>
<feature type="binding site" evidence="10">
    <location>
        <position position="54"/>
    </location>
    <ligand>
        <name>[4Fe-4S] cluster</name>
        <dbReference type="ChEBI" id="CHEBI:49883"/>
        <label>1</label>
    </ligand>
</feature>
<feature type="domain" description="4Fe-4S ferredoxin-type" evidence="12">
    <location>
        <begin position="207"/>
        <end position="237"/>
    </location>
</feature>
<gene>
    <name evidence="10" type="primary">rnfB</name>
    <name evidence="14" type="ORF">SAMN05661086_00584</name>
</gene>
<dbReference type="Pfam" id="PF04060">
    <property type="entry name" value="FeS"/>
    <property type="match status" value="1"/>
</dbReference>
<feature type="binding site" evidence="10">
    <location>
        <position position="183"/>
    </location>
    <ligand>
        <name>[4Fe-4S] cluster</name>
        <dbReference type="ChEBI" id="CHEBI:49883"/>
        <label>2</label>
    </ligand>
</feature>
<dbReference type="GO" id="GO:0046872">
    <property type="term" value="F:metal ion binding"/>
    <property type="evidence" value="ECO:0007669"/>
    <property type="project" value="UniProtKB-KW"/>
</dbReference>
<dbReference type="InterPro" id="IPR007202">
    <property type="entry name" value="4Fe-4S_dom"/>
</dbReference>
<keyword evidence="11" id="KW-0812">Transmembrane</keyword>
<dbReference type="SUPFAM" id="SSF54862">
    <property type="entry name" value="4Fe-4S ferredoxins"/>
    <property type="match status" value="2"/>
</dbReference>
<feature type="domain" description="4Fe-4S" evidence="13">
    <location>
        <begin position="34"/>
        <end position="93"/>
    </location>
</feature>
<evidence type="ECO:0000259" key="12">
    <source>
        <dbReference type="PROSITE" id="PS51379"/>
    </source>
</evidence>
<keyword evidence="8 10" id="KW-0411">Iron-sulfur</keyword>
<dbReference type="PANTHER" id="PTHR43560">
    <property type="entry name" value="ION-TRANSLOCATING OXIDOREDUCTASE COMPLEX SUBUNIT B"/>
    <property type="match status" value="1"/>
</dbReference>
<name>A0A1I6I9J4_9FIRM</name>
<dbReference type="PROSITE" id="PS00198">
    <property type="entry name" value="4FE4S_FER_1"/>
    <property type="match status" value="2"/>
</dbReference>
<dbReference type="PANTHER" id="PTHR43560:SF1">
    <property type="entry name" value="ION-TRANSLOCATING OXIDOREDUCTASE COMPLEX SUBUNIT B"/>
    <property type="match status" value="1"/>
</dbReference>
<dbReference type="GO" id="GO:0005886">
    <property type="term" value="C:plasma membrane"/>
    <property type="evidence" value="ECO:0007669"/>
    <property type="project" value="UniProtKB-SubCell"/>
</dbReference>
<comment type="cofactor">
    <cofactor evidence="10">
        <name>[4Fe-4S] cluster</name>
        <dbReference type="ChEBI" id="CHEBI:49883"/>
    </cofactor>
    <text evidence="10">Binds 3 [4Fe-4S] clusters.</text>
</comment>
<keyword evidence="1 10" id="KW-0813">Transport</keyword>
<feature type="domain" description="4Fe-4S ferredoxin-type" evidence="12">
    <location>
        <begin position="131"/>
        <end position="163"/>
    </location>
</feature>
<evidence type="ECO:0000256" key="11">
    <source>
        <dbReference type="SAM" id="Phobius"/>
    </source>
</evidence>
<feature type="domain" description="4Fe-4S ferredoxin-type" evidence="12">
    <location>
        <begin position="164"/>
        <end position="193"/>
    </location>
</feature>
<dbReference type="CDD" id="cd10549">
    <property type="entry name" value="MtMvhB_like"/>
    <property type="match status" value="1"/>
</dbReference>
<dbReference type="Gene3D" id="1.10.15.40">
    <property type="entry name" value="Electron transport complex subunit B, putative Fe-S cluster"/>
    <property type="match status" value="1"/>
</dbReference>
<organism evidence="14 15">
    <name type="scientific">Anaeromicropila populeti</name>
    <dbReference type="NCBI Taxonomy" id="37658"/>
    <lineage>
        <taxon>Bacteria</taxon>
        <taxon>Bacillati</taxon>
        <taxon>Bacillota</taxon>
        <taxon>Clostridia</taxon>
        <taxon>Lachnospirales</taxon>
        <taxon>Lachnospiraceae</taxon>
        <taxon>Anaeromicropila</taxon>
    </lineage>
</organism>
<dbReference type="RefSeq" id="WP_092559200.1">
    <property type="nucleotide sequence ID" value="NZ_FOYZ01000002.1"/>
</dbReference>
<evidence type="ECO:0000256" key="5">
    <source>
        <dbReference type="ARBA" id="ARBA00022967"/>
    </source>
</evidence>
<keyword evidence="11" id="KW-1133">Transmembrane helix</keyword>
<dbReference type="GO" id="GO:0022900">
    <property type="term" value="P:electron transport chain"/>
    <property type="evidence" value="ECO:0007669"/>
    <property type="project" value="UniProtKB-UniRule"/>
</dbReference>
<comment type="caution">
    <text evidence="10">Lacks conserved residue(s) required for the propagation of feature annotation.</text>
</comment>
<feature type="region of interest" description="Hydrophobic" evidence="10">
    <location>
        <begin position="1"/>
        <end position="28"/>
    </location>
</feature>
<keyword evidence="9 10" id="KW-0472">Membrane</keyword>
<keyword evidence="7 10" id="KW-0408">Iron</keyword>
<keyword evidence="4 10" id="KW-0677">Repeat</keyword>
<feature type="binding site" evidence="10">
    <location>
        <position position="154"/>
    </location>
    <ligand>
        <name>[4Fe-4S] cluster</name>
        <dbReference type="ChEBI" id="CHEBI:49883"/>
        <label>3</label>
    </ligand>
</feature>
<evidence type="ECO:0000256" key="1">
    <source>
        <dbReference type="ARBA" id="ARBA00022448"/>
    </source>
</evidence>
<feature type="binding site" evidence="10">
    <location>
        <position position="76"/>
    </location>
    <ligand>
        <name>[4Fe-4S] cluster</name>
        <dbReference type="ChEBI" id="CHEBI:49883"/>
        <label>1</label>
    </ligand>
</feature>
<evidence type="ECO:0000256" key="4">
    <source>
        <dbReference type="ARBA" id="ARBA00022737"/>
    </source>
</evidence>
<protein>
    <recommendedName>
        <fullName evidence="10">Ion-translocating oxidoreductase complex subunit B</fullName>
        <ecNumber evidence="10">7.-.-.-</ecNumber>
    </recommendedName>
    <alternativeName>
        <fullName evidence="10">Rnf electron transport complex subunit B</fullName>
    </alternativeName>
</protein>
<dbReference type="InterPro" id="IPR057431">
    <property type="entry name" value="LdpA_Fe-S-bd"/>
</dbReference>
<evidence type="ECO:0000256" key="3">
    <source>
        <dbReference type="ARBA" id="ARBA00022723"/>
    </source>
</evidence>
<dbReference type="InterPro" id="IPR017896">
    <property type="entry name" value="4Fe4S_Fe-S-bd"/>
</dbReference>
<feature type="binding site" evidence="10">
    <location>
        <position position="144"/>
    </location>
    <ligand>
        <name>[4Fe-4S] cluster</name>
        <dbReference type="ChEBI" id="CHEBI:49883"/>
        <label>2</label>
    </ligand>
</feature>
<dbReference type="PROSITE" id="PS51656">
    <property type="entry name" value="4FE4S"/>
    <property type="match status" value="1"/>
</dbReference>
<feature type="binding site" evidence="10">
    <location>
        <position position="140"/>
    </location>
    <ligand>
        <name>[4Fe-4S] cluster</name>
        <dbReference type="ChEBI" id="CHEBI:49883"/>
        <label>2</label>
    </ligand>
</feature>
<comment type="function">
    <text evidence="10">Part of a membrane-bound complex that couples electron transfer with translocation of ions across the membrane.</text>
</comment>
<comment type="similarity">
    <text evidence="10">Belongs to the 4Fe4S bacterial-type ferredoxin family. RnfB subfamily.</text>
</comment>
<evidence type="ECO:0000256" key="8">
    <source>
        <dbReference type="ARBA" id="ARBA00023014"/>
    </source>
</evidence>
<feature type="binding site" evidence="10">
    <location>
        <position position="150"/>
    </location>
    <ligand>
        <name>[4Fe-4S] cluster</name>
        <dbReference type="ChEBI" id="CHEBI:49883"/>
        <label>2</label>
    </ligand>
</feature>
<dbReference type="EMBL" id="FOYZ01000002">
    <property type="protein sequence ID" value="SFR63435.1"/>
    <property type="molecule type" value="Genomic_DNA"/>
</dbReference>
<evidence type="ECO:0000313" key="14">
    <source>
        <dbReference type="EMBL" id="SFR63435.1"/>
    </source>
</evidence>
<dbReference type="PROSITE" id="PS51379">
    <property type="entry name" value="4FE4S_FER_2"/>
    <property type="match status" value="4"/>
</dbReference>
<dbReference type="Pfam" id="PF25160">
    <property type="entry name" value="LdpA_Fe-S-bd"/>
    <property type="match status" value="1"/>
</dbReference>
<keyword evidence="15" id="KW-1185">Reference proteome</keyword>
<dbReference type="Gene3D" id="3.30.70.20">
    <property type="match status" value="2"/>
</dbReference>
<evidence type="ECO:0000256" key="10">
    <source>
        <dbReference type="HAMAP-Rule" id="MF_00463"/>
    </source>
</evidence>
<evidence type="ECO:0000256" key="7">
    <source>
        <dbReference type="ARBA" id="ARBA00023004"/>
    </source>
</evidence>
<keyword evidence="6 10" id="KW-0249">Electron transport</keyword>
<proteinExistence type="inferred from homology"/>
<feature type="binding site" evidence="10">
    <location>
        <position position="176"/>
    </location>
    <ligand>
        <name>[4Fe-4S] cluster</name>
        <dbReference type="ChEBI" id="CHEBI:49883"/>
        <label>3</label>
    </ligand>
</feature>
<evidence type="ECO:0000259" key="13">
    <source>
        <dbReference type="PROSITE" id="PS51656"/>
    </source>
</evidence>
<evidence type="ECO:0000313" key="15">
    <source>
        <dbReference type="Proteomes" id="UP000199659"/>
    </source>
</evidence>
<dbReference type="EC" id="7.-.-.-" evidence="10"/>
<dbReference type="GO" id="GO:0051539">
    <property type="term" value="F:4 iron, 4 sulfur cluster binding"/>
    <property type="evidence" value="ECO:0007669"/>
    <property type="project" value="UniProtKB-UniRule"/>
</dbReference>
<keyword evidence="10" id="KW-1003">Cell membrane</keyword>
<keyword evidence="5 10" id="KW-1278">Translocase</keyword>
<dbReference type="GO" id="GO:0009055">
    <property type="term" value="F:electron transfer activity"/>
    <property type="evidence" value="ECO:0007669"/>
    <property type="project" value="InterPro"/>
</dbReference>
<accession>A0A1I6I9J4</accession>
<dbReference type="AlphaFoldDB" id="A0A1I6I9J4"/>
<dbReference type="InterPro" id="IPR050395">
    <property type="entry name" value="4Fe4S_Ferredoxin_RnfB"/>
</dbReference>
<feature type="binding site" evidence="10">
    <location>
        <position position="51"/>
    </location>
    <ligand>
        <name>[4Fe-4S] cluster</name>
        <dbReference type="ChEBI" id="CHEBI:49883"/>
        <label>1</label>
    </ligand>
</feature>
<dbReference type="Pfam" id="PF12838">
    <property type="entry name" value="Fer4_7"/>
    <property type="match status" value="1"/>
</dbReference>
<keyword evidence="2 10" id="KW-0004">4Fe-4S</keyword>
<dbReference type="Proteomes" id="UP000199659">
    <property type="component" value="Unassembled WGS sequence"/>
</dbReference>
<feature type="binding site" evidence="10">
    <location>
        <position position="173"/>
    </location>
    <ligand>
        <name>[4Fe-4S] cluster</name>
        <dbReference type="ChEBI" id="CHEBI:49883"/>
        <label>3</label>
    </ligand>
</feature>
<feature type="domain" description="4Fe-4S ferredoxin-type" evidence="12">
    <location>
        <begin position="238"/>
        <end position="263"/>
    </location>
</feature>
<dbReference type="STRING" id="37658.SAMN05661086_00584"/>
<comment type="subcellular location">
    <subcellularLocation>
        <location evidence="10">Cell membrane</location>
    </subcellularLocation>
</comment>
<feature type="binding site" evidence="10">
    <location>
        <position position="179"/>
    </location>
    <ligand>
        <name>[4Fe-4S] cluster</name>
        <dbReference type="ChEBI" id="CHEBI:49883"/>
        <label>3</label>
    </ligand>
</feature>
<dbReference type="InterPro" id="IPR010207">
    <property type="entry name" value="Elect_transpt_cplx_RnfB/RsxB"/>
</dbReference>
<dbReference type="InterPro" id="IPR017900">
    <property type="entry name" value="4Fe4S_Fe_S_CS"/>
</dbReference>
<sequence length="263" mass="27062">MDIVAVITAAAVIGVTGLLIGLLLGVAGIKFAVEVDEKELFVRELLPGNNCGGCGFAGCDALAKAIAAGDAPVNSCPVAGPDKAVEIGKVMGVDSSDAEKMVAFVKCAGTCDKAGIKYNYYGIHDCKKLALIPGNGEKKCSYGCMGYGTCVRACPFDAIEVVNGVAVVDKDKCKACGKCIAVCPNQLIELVPYSATHIVQCNSKDKGKIVREVCKAGCIGCGICVKQCEAGAVTLENNLAHIDQSKCTGCGKCAEKCPAKVII</sequence>
<evidence type="ECO:0000256" key="6">
    <source>
        <dbReference type="ARBA" id="ARBA00022982"/>
    </source>
</evidence>